<feature type="domain" description="Toxin VasX N-terminal region" evidence="1">
    <location>
        <begin position="21"/>
        <end position="159"/>
    </location>
</feature>
<dbReference type="CDD" id="cd20708">
    <property type="entry name" value="MIX_IV"/>
    <property type="match status" value="1"/>
</dbReference>
<dbReference type="EMBL" id="JBCFXD010000001">
    <property type="protein sequence ID" value="MEL7557447.1"/>
    <property type="molecule type" value="Genomic_DNA"/>
</dbReference>
<dbReference type="Proteomes" id="UP001467669">
    <property type="component" value="Unassembled WGS sequence"/>
</dbReference>
<gene>
    <name evidence="2" type="ORF">AAGW23_01145</name>
</gene>
<keyword evidence="3" id="KW-1185">Reference proteome</keyword>
<dbReference type="RefSeq" id="WP_342404509.1">
    <property type="nucleotide sequence ID" value="NZ_JBCFXD010000001.1"/>
</dbReference>
<organism evidence="2 3">
    <name type="scientific">Stutzerimonas chloritidismutans</name>
    <name type="common">Pseudomonas chloritidismutans</name>
    <dbReference type="NCBI Taxonomy" id="203192"/>
    <lineage>
        <taxon>Bacteria</taxon>
        <taxon>Pseudomonadati</taxon>
        <taxon>Pseudomonadota</taxon>
        <taxon>Gammaproteobacteria</taxon>
        <taxon>Pseudomonadales</taxon>
        <taxon>Pseudomonadaceae</taxon>
        <taxon>Stutzerimonas</taxon>
    </lineage>
</organism>
<reference evidence="2 3" key="1">
    <citation type="submission" date="2024-04" db="EMBL/GenBank/DDBJ databases">
        <title>Draft Genome Sequence of Isolates Cultured from Underwater Hawaii Seamounts in the North Pacific Ocean.</title>
        <authorList>
            <person name="Sharma I."/>
            <person name="Darden B."/>
            <person name="Creggett J."/>
            <person name="Taylor S."/>
            <person name="Grant M.P."/>
            <person name="Scott J."/>
            <person name="Attles S."/>
            <person name="Walker S."/>
            <person name="Johnson G."/>
            <person name="St. Cloud C."/>
        </authorList>
    </citation>
    <scope>NUCLEOTIDE SEQUENCE [LARGE SCALE GENOMIC DNA]</scope>
    <source>
        <strain evidence="2 3">03GJ23</strain>
    </source>
</reference>
<dbReference type="InterPro" id="IPR046864">
    <property type="entry name" value="VasX_N"/>
</dbReference>
<comment type="caution">
    <text evidence="2">The sequence shown here is derived from an EMBL/GenBank/DDBJ whole genome shotgun (WGS) entry which is preliminary data.</text>
</comment>
<proteinExistence type="predicted"/>
<evidence type="ECO:0000259" key="1">
    <source>
        <dbReference type="Pfam" id="PF20249"/>
    </source>
</evidence>
<protein>
    <submittedName>
        <fullName evidence="2">Toxin VasX</fullName>
    </submittedName>
</protein>
<sequence>MTAQAPRSTQLSAAACPLLSAVLPLRYALGPTLAVETSAYGLPPLQGTFPYLGDDAQNLELQGRPLNYTARLLRDGWLYVWQSGLSKMVEYRVHQAALAQTPRAGKVIDGRSLPYLLLPAGEKALLAWSPTQWSDAQFAAAKTKPGVCQRVMREISPGAAPFSGPARTIHERIGDYMDANGYGWSCEPSTAHRPAWPRLLGDMQRCEQQAYALLDDPWGVLLDLAELVRARQQAFNITRETRGEDWAIAGVLKSLAESDRQIGGQLRSITDYSKLRAAWQEHTQEEDNHAADIRRLSSLWADWFNTLAKTGPASLDTACGHFDISQAGARTALELHFAAACLGPSATSLGAKAIASALTPHEQTGKPRLLWSLLGLGKRLGVGEINALTGLADGVKSNGADLLDEARQMAELLNKAAEKLAKHTQGSVLEALFAALAPIAGLGLQRSNEGAKTAGQIYLAAALARSQQRLAVELVSQRQLGEWMSDLMGTRPKLAARLKPTQLSIAVSAALPFFRLLPAKNLPALSGHLAADANLKDMLGLSKGGLEKAPLKCLVALVAGVNFVWGGVQVLDGTAKSKLSLAGGFMGMSSAVSAVWQRVAEVDWEATTKVAGTHSLSSQTALTRALSIGAKTAFLQSITSGFDVLVYGIETLDAYKAGDMDTAAINAGLSLASGTNLVLYAKTFRAVRAARAAVIAGEAAALGRGVGAAPHLAARALGVTILIVGGVIARQYTLDTPLEAWVKHTRFGSRPADWANSYERSMTEFYKIVFPITFQAYRLNELNPYHGMQQITYLLLRLPGKDALADTMIHFKGTEIWGGFFGLGGARKPVEWTGRDFDHQGGTRVKVEPSVAVYRRVYHEEEGRELNAISGELSYSPIEGLTLPAIEIKELAWL</sequence>
<evidence type="ECO:0000313" key="2">
    <source>
        <dbReference type="EMBL" id="MEL7557447.1"/>
    </source>
</evidence>
<dbReference type="Pfam" id="PF20249">
    <property type="entry name" value="VasX_N"/>
    <property type="match status" value="1"/>
</dbReference>
<accession>A0ABU9M5P5</accession>
<name>A0ABU9M5P5_STUCH</name>
<evidence type="ECO:0000313" key="3">
    <source>
        <dbReference type="Proteomes" id="UP001467669"/>
    </source>
</evidence>